<dbReference type="eggNOG" id="ENOG502SSXD">
    <property type="taxonomic scope" value="Eukaryota"/>
</dbReference>
<gene>
    <name evidence="3" type="ORF">UCRNP2_8627</name>
</gene>
<accession>R1GFD6</accession>
<feature type="region of interest" description="Disordered" evidence="1">
    <location>
        <begin position="299"/>
        <end position="322"/>
    </location>
</feature>
<sequence length="416" mass="45694">MSRRCIVDAWLDSIHPHSPPPCTDMLASRPASSCASSSAMSCTPRSTRPVQGIASLAFENGFRYVLLDDVDDETLDADTSVLRDRLLDIDQGTGVVPDAPSVEALPHAQRARFRNHNYASPWEEPRPHFELQHEFRDVQDIARRSARYDGSAQYSEAAWNDAVHSNVLQTALRPQPHVFWENVTHARIYPRDLVPRIAASSPPVEAKMVDYAILIHPPDEMQSSLLSALRREAELQPPGPAAPLLSLNHTDYAPICTSPIAVSIVTTATDGNESQAKAQLAVWGASHLARLDRLRRASAASASPQDGATAEESDGGECSDGRGGLAQQLELEPLPVLPLVLVAGVRWDLYFLAMRGDRSVTMVGSLRLGDTTSTLDIYKLLCGLRALAEWAERLGAWWRRAVLSWVMNPVLLDYSL</sequence>
<feature type="domain" description="PD-(D/E)XK nuclease-like" evidence="2">
    <location>
        <begin position="108"/>
        <end position="392"/>
    </location>
</feature>
<proteinExistence type="predicted"/>
<evidence type="ECO:0000259" key="2">
    <source>
        <dbReference type="Pfam" id="PF20516"/>
    </source>
</evidence>
<dbReference type="KEGG" id="npa:UCRNP2_8627"/>
<name>R1GFD6_BOTPV</name>
<evidence type="ECO:0000313" key="3">
    <source>
        <dbReference type="EMBL" id="EOD44664.1"/>
    </source>
</evidence>
<dbReference type="OrthoDB" id="3790799at2759"/>
<dbReference type="EMBL" id="KB916683">
    <property type="protein sequence ID" value="EOD44664.1"/>
    <property type="molecule type" value="Genomic_DNA"/>
</dbReference>
<dbReference type="Proteomes" id="UP000013521">
    <property type="component" value="Unassembled WGS sequence"/>
</dbReference>
<organism evidence="3 4">
    <name type="scientific">Botryosphaeria parva (strain UCR-NP2)</name>
    <name type="common">Grapevine canker fungus</name>
    <name type="synonym">Neofusicoccum parvum</name>
    <dbReference type="NCBI Taxonomy" id="1287680"/>
    <lineage>
        <taxon>Eukaryota</taxon>
        <taxon>Fungi</taxon>
        <taxon>Dikarya</taxon>
        <taxon>Ascomycota</taxon>
        <taxon>Pezizomycotina</taxon>
        <taxon>Dothideomycetes</taxon>
        <taxon>Dothideomycetes incertae sedis</taxon>
        <taxon>Botryosphaeriales</taxon>
        <taxon>Botryosphaeriaceae</taxon>
        <taxon>Neofusicoccum</taxon>
    </lineage>
</organism>
<dbReference type="OMA" id="NARIHAP"/>
<reference evidence="4" key="1">
    <citation type="journal article" date="2013" name="Genome Announc.">
        <title>Draft genome sequence of Neofusicoccum parvum isolate UCR-NP2, a fungal vascular pathogen associated with grapevine cankers.</title>
        <authorList>
            <person name="Blanco-Ulate B."/>
            <person name="Rolshausen P."/>
            <person name="Cantu D."/>
        </authorList>
    </citation>
    <scope>NUCLEOTIDE SEQUENCE [LARGE SCALE GENOMIC DNA]</scope>
    <source>
        <strain evidence="4">UCR-NP2</strain>
    </source>
</reference>
<dbReference type="InterPro" id="IPR046797">
    <property type="entry name" value="PDDEXK_12"/>
</dbReference>
<evidence type="ECO:0000313" key="4">
    <source>
        <dbReference type="Proteomes" id="UP000013521"/>
    </source>
</evidence>
<protein>
    <recommendedName>
        <fullName evidence="2">PD-(D/E)XK nuclease-like domain-containing protein</fullName>
    </recommendedName>
</protein>
<dbReference type="AlphaFoldDB" id="R1GFD6"/>
<dbReference type="HOGENOM" id="CLU_660547_0_0_1"/>
<dbReference type="Pfam" id="PF20516">
    <property type="entry name" value="PDDEXK_12"/>
    <property type="match status" value="1"/>
</dbReference>
<evidence type="ECO:0000256" key="1">
    <source>
        <dbReference type="SAM" id="MobiDB-lite"/>
    </source>
</evidence>